<reference evidence="2" key="1">
    <citation type="submission" date="2016-10" db="EMBL/GenBank/DDBJ databases">
        <authorList>
            <person name="de Groot N.N."/>
        </authorList>
    </citation>
    <scope>NUCLEOTIDE SEQUENCE</scope>
</reference>
<dbReference type="Gene3D" id="3.30.460.10">
    <property type="entry name" value="Beta Polymerase, domain 2"/>
    <property type="match status" value="1"/>
</dbReference>
<dbReference type="CDD" id="cd05403">
    <property type="entry name" value="NT_KNTase_like"/>
    <property type="match status" value="1"/>
</dbReference>
<dbReference type="EC" id="2.7.7.-" evidence="2"/>
<dbReference type="Pfam" id="PF18765">
    <property type="entry name" value="Polbeta"/>
    <property type="match status" value="1"/>
</dbReference>
<feature type="domain" description="Polymerase beta nucleotidyltransferase" evidence="1">
    <location>
        <begin position="20"/>
        <end position="108"/>
    </location>
</feature>
<dbReference type="SUPFAM" id="SSF81301">
    <property type="entry name" value="Nucleotidyltransferase"/>
    <property type="match status" value="1"/>
</dbReference>
<protein>
    <submittedName>
        <fullName evidence="2">Nucleotidyltransferase</fullName>
        <ecNumber evidence="2">2.7.7.-</ecNumber>
    </submittedName>
</protein>
<keyword evidence="2" id="KW-0808">Transferase</keyword>
<accession>A0A1W1BGI8</accession>
<dbReference type="InterPro" id="IPR043519">
    <property type="entry name" value="NT_sf"/>
</dbReference>
<dbReference type="AlphaFoldDB" id="A0A1W1BGI8"/>
<dbReference type="EMBL" id="FPHC01000026">
    <property type="protein sequence ID" value="SFV52589.1"/>
    <property type="molecule type" value="Genomic_DNA"/>
</dbReference>
<evidence type="ECO:0000259" key="1">
    <source>
        <dbReference type="Pfam" id="PF18765"/>
    </source>
</evidence>
<evidence type="ECO:0000313" key="2">
    <source>
        <dbReference type="EMBL" id="SFV52589.1"/>
    </source>
</evidence>
<proteinExistence type="predicted"/>
<organism evidence="2">
    <name type="scientific">hydrothermal vent metagenome</name>
    <dbReference type="NCBI Taxonomy" id="652676"/>
    <lineage>
        <taxon>unclassified sequences</taxon>
        <taxon>metagenomes</taxon>
        <taxon>ecological metagenomes</taxon>
    </lineage>
</organism>
<sequence>MKTDKSINQFGLRESDLAYIVKTLSRFDTIDKAIIFGSRAKGTYRNGSDVDIAIKGTIDLKTIAKLSYLLNQESFMPYKFDIVNYSKTQHGDLKEHIDRVGILIYDKNILQSA</sequence>
<gene>
    <name evidence="2" type="ORF">MNB_SV-6-183</name>
</gene>
<keyword evidence="2" id="KW-0548">Nucleotidyltransferase</keyword>
<dbReference type="GO" id="GO:0016779">
    <property type="term" value="F:nucleotidyltransferase activity"/>
    <property type="evidence" value="ECO:0007669"/>
    <property type="project" value="UniProtKB-KW"/>
</dbReference>
<name>A0A1W1BGI8_9ZZZZ</name>
<dbReference type="InterPro" id="IPR041633">
    <property type="entry name" value="Polbeta"/>
</dbReference>